<keyword evidence="1" id="KW-0472">Membrane</keyword>
<protein>
    <submittedName>
        <fullName evidence="2">DUF1772 domain-containing protein</fullName>
    </submittedName>
</protein>
<organism evidence="2 3">
    <name type="scientific">Hymenobacter busanensis</name>
    <dbReference type="NCBI Taxonomy" id="2607656"/>
    <lineage>
        <taxon>Bacteria</taxon>
        <taxon>Pseudomonadati</taxon>
        <taxon>Bacteroidota</taxon>
        <taxon>Cytophagia</taxon>
        <taxon>Cytophagales</taxon>
        <taxon>Hymenobacteraceae</taxon>
        <taxon>Hymenobacter</taxon>
    </lineage>
</organism>
<evidence type="ECO:0000313" key="2">
    <source>
        <dbReference type="EMBL" id="KAA9339315.1"/>
    </source>
</evidence>
<feature type="transmembrane region" description="Helical" evidence="1">
    <location>
        <begin position="52"/>
        <end position="70"/>
    </location>
</feature>
<sequence length="218" mass="24225">MPNRVELAAAPGINCLGCLGGTKLVRYIQFFEGRGAELCQKQTAKQTAMKRTLLFASLVVASGLLLTNIYSSLVDAPAWGHDVAKGMQTSRAYYQVSNPGHFFRIFSPLNQGLGLLCVVLFWKRGKQTRNLLLLALLCYVVAEGMTFNYFYPRNAILFESELADRATLQRVWQEWSTMNWVRTLAVASGVVCTALGLHRTYNAPTAIRIEEREAVAVA</sequence>
<evidence type="ECO:0000313" key="3">
    <source>
        <dbReference type="Proteomes" id="UP000326380"/>
    </source>
</evidence>
<feature type="transmembrane region" description="Helical" evidence="1">
    <location>
        <begin position="102"/>
        <end position="122"/>
    </location>
</feature>
<dbReference type="EMBL" id="VTWU01000001">
    <property type="protein sequence ID" value="KAA9339315.1"/>
    <property type="molecule type" value="Genomic_DNA"/>
</dbReference>
<comment type="caution">
    <text evidence="2">The sequence shown here is derived from an EMBL/GenBank/DDBJ whole genome shotgun (WGS) entry which is preliminary data.</text>
</comment>
<feature type="transmembrane region" description="Helical" evidence="1">
    <location>
        <begin position="131"/>
        <end position="151"/>
    </location>
</feature>
<accession>A0AA88FRC6</accession>
<gene>
    <name evidence="2" type="ORF">F0P96_01430</name>
</gene>
<name>A0AA88FRC6_9BACT</name>
<dbReference type="Pfam" id="PF08592">
    <property type="entry name" value="Anthrone_oxy"/>
    <property type="match status" value="1"/>
</dbReference>
<reference evidence="2 3" key="1">
    <citation type="submission" date="2019-09" db="EMBL/GenBank/DDBJ databases">
        <title>Genome sequence of Hymenobacter sp. M3.</title>
        <authorList>
            <person name="Srinivasan S."/>
        </authorList>
    </citation>
    <scope>NUCLEOTIDE SEQUENCE [LARGE SCALE GENOMIC DNA]</scope>
    <source>
        <strain evidence="2 3">M3</strain>
    </source>
</reference>
<keyword evidence="1" id="KW-0812">Transmembrane</keyword>
<dbReference type="InterPro" id="IPR013901">
    <property type="entry name" value="Anthrone_oxy"/>
</dbReference>
<dbReference type="AlphaFoldDB" id="A0AA88FRC6"/>
<keyword evidence="3" id="KW-1185">Reference proteome</keyword>
<evidence type="ECO:0000256" key="1">
    <source>
        <dbReference type="SAM" id="Phobius"/>
    </source>
</evidence>
<dbReference type="Proteomes" id="UP000326380">
    <property type="component" value="Unassembled WGS sequence"/>
</dbReference>
<proteinExistence type="predicted"/>
<keyword evidence="1" id="KW-1133">Transmembrane helix</keyword>